<name>A0A858MTE1_9CAUD</name>
<dbReference type="EMBL" id="MT234342">
    <property type="protein sequence ID" value="QIW87661.1"/>
    <property type="molecule type" value="Genomic_DNA"/>
</dbReference>
<evidence type="ECO:0000313" key="2">
    <source>
        <dbReference type="Proteomes" id="UP000671873"/>
    </source>
</evidence>
<gene>
    <name evidence="1" type="ORF">Ab1vBOLIVR5_gp13</name>
</gene>
<evidence type="ECO:0000313" key="1">
    <source>
        <dbReference type="EMBL" id="QIW87661.1"/>
    </source>
</evidence>
<organism evidence="1 2">
    <name type="scientific">Agrobacterium phage OLIVR5</name>
    <dbReference type="NCBI Taxonomy" id="2723773"/>
    <lineage>
        <taxon>Viruses</taxon>
        <taxon>Duplodnaviria</taxon>
        <taxon>Heunggongvirae</taxon>
        <taxon>Uroviricota</taxon>
        <taxon>Caudoviricetes</taxon>
        <taxon>Pootjesviridae</taxon>
        <taxon>Heverleevirus</taxon>
        <taxon>Heverleevirus OLIVR5</taxon>
    </lineage>
</organism>
<protein>
    <submittedName>
        <fullName evidence="1">Uncharacterized protein</fullName>
    </submittedName>
</protein>
<accession>A0A858MTE1</accession>
<sequence length="72" mass="8717">MKIVELKWKKWHCNDEDGNPRFYAETPFGVTYHVSKIGWWFPLWELNECKDLEEAKLKAQKDFEKKVKNCVI</sequence>
<keyword evidence="2" id="KW-1185">Reference proteome</keyword>
<dbReference type="Proteomes" id="UP000671873">
    <property type="component" value="Segment"/>
</dbReference>
<proteinExistence type="predicted"/>
<reference evidence="1 2" key="1">
    <citation type="submission" date="2020-03" db="EMBL/GenBank/DDBJ databases">
        <authorList>
            <person name="Holtappels D."/>
            <person name="Bomans J.P.J."/>
            <person name="Lavigne R."/>
            <person name="Wagemans J."/>
        </authorList>
    </citation>
    <scope>NUCLEOTIDE SEQUENCE [LARGE SCALE GENOMIC DNA]</scope>
    <source>
        <strain evidence="1 2">OLIVR5</strain>
    </source>
</reference>